<proteinExistence type="predicted"/>
<protein>
    <submittedName>
        <fullName evidence="1">Uncharacterized protein</fullName>
    </submittedName>
</protein>
<name>A0A383UXG5_BLUHO</name>
<dbReference type="VEuPathDB" id="FungiDB:BLGHR1_15232"/>
<organism evidence="1 2">
    <name type="scientific">Blumeria hordei</name>
    <name type="common">Barley powdery mildew</name>
    <name type="synonym">Blumeria graminis f. sp. hordei</name>
    <dbReference type="NCBI Taxonomy" id="2867405"/>
    <lineage>
        <taxon>Eukaryota</taxon>
        <taxon>Fungi</taxon>
        <taxon>Dikarya</taxon>
        <taxon>Ascomycota</taxon>
        <taxon>Pezizomycotina</taxon>
        <taxon>Leotiomycetes</taxon>
        <taxon>Erysiphales</taxon>
        <taxon>Erysiphaceae</taxon>
        <taxon>Blumeria</taxon>
    </lineage>
</organism>
<dbReference type="Proteomes" id="UP000275772">
    <property type="component" value="Unassembled WGS sequence"/>
</dbReference>
<dbReference type="AlphaFoldDB" id="A0A383UXG5"/>
<evidence type="ECO:0000313" key="2">
    <source>
        <dbReference type="Proteomes" id="UP000275772"/>
    </source>
</evidence>
<reference evidence="1 2" key="1">
    <citation type="submission" date="2017-11" db="EMBL/GenBank/DDBJ databases">
        <authorList>
            <person name="Kracher B."/>
        </authorList>
    </citation>
    <scope>NUCLEOTIDE SEQUENCE [LARGE SCALE GENOMIC DNA]</scope>
    <source>
        <strain evidence="1 2">RACE1</strain>
    </source>
</reference>
<accession>A0A383UXG5</accession>
<dbReference type="EMBL" id="UNSH01000067">
    <property type="protein sequence ID" value="SZF04436.1"/>
    <property type="molecule type" value="Genomic_DNA"/>
</dbReference>
<gene>
    <name evidence="1" type="ORF">BLGHR1_15232</name>
</gene>
<sequence length="56" mass="6565">MQNYPFIPLLSLMLNLSIDFPNFHNYMFSNYDSSLSSFQLQSQDVLQKSLIEALIF</sequence>
<evidence type="ECO:0000313" key="1">
    <source>
        <dbReference type="EMBL" id="SZF04436.1"/>
    </source>
</evidence>